<dbReference type="Proteomes" id="UP000241595">
    <property type="component" value="Unassembled WGS sequence"/>
</dbReference>
<proteinExistence type="predicted"/>
<keyword evidence="2" id="KW-1185">Reference proteome</keyword>
<reference evidence="1 2" key="1">
    <citation type="submission" date="2017-01" db="EMBL/GenBank/DDBJ databases">
        <authorList>
            <consortium name="Urmite Genomes"/>
        </authorList>
    </citation>
    <scope>NUCLEOTIDE SEQUENCE [LARGE SCALE GENOMIC DNA]</scope>
    <source>
        <strain evidence="1 2">AB308</strain>
    </source>
</reference>
<accession>A0A2U3NEM6</accession>
<sequence length="84" mass="8391">MNATTVTIGTTPTLICAISYGTCGAIVQNSGDVPVFLGNQSVAPDNSLSLAPGQVITIPGGTDRGFTLYGVAATDTGAVTFLDL</sequence>
<dbReference type="AlphaFoldDB" id="A0A2U3NEM6"/>
<name>A0A2U3NEM6_9MYCO</name>
<evidence type="ECO:0000313" key="2">
    <source>
        <dbReference type="Proteomes" id="UP000241595"/>
    </source>
</evidence>
<dbReference type="RefSeq" id="WP_077100726.1">
    <property type="nucleotide sequence ID" value="NZ_LT717701.1"/>
</dbReference>
<dbReference type="EMBL" id="FTRV01000015">
    <property type="protein sequence ID" value="SPM29952.1"/>
    <property type="molecule type" value="Genomic_DNA"/>
</dbReference>
<gene>
    <name evidence="1" type="ORF">MTAB308_3450</name>
</gene>
<evidence type="ECO:0000313" key="1">
    <source>
        <dbReference type="EMBL" id="SPM29952.1"/>
    </source>
</evidence>
<protein>
    <submittedName>
        <fullName evidence="1">Uncharacterized protein</fullName>
    </submittedName>
</protein>
<organism evidence="1 2">
    <name type="scientific">Mycobacterium terramassiliense</name>
    <dbReference type="NCBI Taxonomy" id="1841859"/>
    <lineage>
        <taxon>Bacteria</taxon>
        <taxon>Bacillati</taxon>
        <taxon>Actinomycetota</taxon>
        <taxon>Actinomycetes</taxon>
        <taxon>Mycobacteriales</taxon>
        <taxon>Mycobacteriaceae</taxon>
        <taxon>Mycobacterium</taxon>
    </lineage>
</organism>
<dbReference type="STRING" id="1841859.GCA_900157385_03452"/>